<keyword evidence="2" id="KW-0812">Transmembrane</keyword>
<dbReference type="STRING" id="1041522.GCA_002105755_02650"/>
<keyword evidence="2" id="KW-0472">Membrane</keyword>
<accession>J4TC12</accession>
<evidence type="ECO:0000256" key="1">
    <source>
        <dbReference type="SAM" id="MobiDB-lite"/>
    </source>
</evidence>
<evidence type="ECO:0000256" key="2">
    <source>
        <dbReference type="SAM" id="Phobius"/>
    </source>
</evidence>
<protein>
    <submittedName>
        <fullName evidence="3">Uncharacterized protein</fullName>
    </submittedName>
</protein>
<dbReference type="EMBL" id="AFVW02000018">
    <property type="protein sequence ID" value="EJO86068.1"/>
    <property type="molecule type" value="Genomic_DNA"/>
</dbReference>
<dbReference type="Proteomes" id="UP000006455">
    <property type="component" value="Unassembled WGS sequence"/>
</dbReference>
<organism evidence="3 4">
    <name type="scientific">Mycobacterium colombiense CECT 3035</name>
    <dbReference type="NCBI Taxonomy" id="1041522"/>
    <lineage>
        <taxon>Bacteria</taxon>
        <taxon>Bacillati</taxon>
        <taxon>Actinomycetota</taxon>
        <taxon>Actinomycetes</taxon>
        <taxon>Mycobacteriales</taxon>
        <taxon>Mycobacteriaceae</taxon>
        <taxon>Mycobacterium</taxon>
        <taxon>Mycobacterium avium complex (MAC)</taxon>
    </lineage>
</organism>
<feature type="transmembrane region" description="Helical" evidence="2">
    <location>
        <begin position="54"/>
        <end position="78"/>
    </location>
</feature>
<name>J4TC12_9MYCO</name>
<evidence type="ECO:0000313" key="4">
    <source>
        <dbReference type="Proteomes" id="UP000006455"/>
    </source>
</evidence>
<feature type="region of interest" description="Disordered" evidence="1">
    <location>
        <begin position="1"/>
        <end position="42"/>
    </location>
</feature>
<sequence length="350" mass="38067">MGCDPLQMDGDDPEQRIAEPERQLAAHKRGPDLPPASPDHAAGSRRFVVTTPRLQTWALICSYGTWAGFVAVFAVMFAVPSAWALAWIVLIVMALGVTLFAVLGVRRWGSNKKITICVTSDGLTVDEKPREVYSFDGAKLGVFTVGQAMTTSGTALHLHCGTHRFVLGGRDHRLATATPLQAPPTDRVDGWLPAADFDEVLTMVARHSGLEVRGHAPGEPVRCLLYPPLKPVGPFRFHRANQTPPPRLAIEVGADAVHVIDPNTNTLVASASRARVTATPAHYRQVGPEQSYNVPVLVVRVPGLQPLTIECRRAWRGDVPKVKDEPEFWVPVADSRALVENFGLAAKLKD</sequence>
<dbReference type="eggNOG" id="COG3391">
    <property type="taxonomic scope" value="Bacteria"/>
</dbReference>
<feature type="transmembrane region" description="Helical" evidence="2">
    <location>
        <begin position="84"/>
        <end position="105"/>
    </location>
</feature>
<feature type="compositionally biased region" description="Basic and acidic residues" evidence="1">
    <location>
        <begin position="13"/>
        <end position="24"/>
    </location>
</feature>
<dbReference type="AlphaFoldDB" id="J4TC12"/>
<evidence type="ECO:0000313" key="3">
    <source>
        <dbReference type="EMBL" id="EJO86068.1"/>
    </source>
</evidence>
<comment type="caution">
    <text evidence="3">The sequence shown here is derived from an EMBL/GenBank/DDBJ whole genome shotgun (WGS) entry which is preliminary data.</text>
</comment>
<gene>
    <name evidence="3" type="ORF">MCOL_V224022</name>
</gene>
<reference evidence="3 4" key="1">
    <citation type="journal article" date="2011" name="J. Bacteriol.">
        <title>Genome sequence of the Mycobacterium colombiense type strain, CECT 3035.</title>
        <authorList>
            <person name="Gonzalez-Perez M."/>
            <person name="Murcia M.I."/>
            <person name="Landsman D."/>
            <person name="Jordan I.K."/>
            <person name="Marino-Ramirez L."/>
        </authorList>
    </citation>
    <scope>NUCLEOTIDE SEQUENCE [LARGE SCALE GENOMIC DNA]</scope>
    <source>
        <strain evidence="3 4">CECT 3035</strain>
    </source>
</reference>
<keyword evidence="2" id="KW-1133">Transmembrane helix</keyword>
<proteinExistence type="predicted"/>